<keyword evidence="2" id="KW-1185">Reference proteome</keyword>
<name>U4L2J8_PYROM</name>
<organism evidence="1 2">
    <name type="scientific">Pyronema omphalodes (strain CBS 100304)</name>
    <name type="common">Pyronema confluens</name>
    <dbReference type="NCBI Taxonomy" id="1076935"/>
    <lineage>
        <taxon>Eukaryota</taxon>
        <taxon>Fungi</taxon>
        <taxon>Dikarya</taxon>
        <taxon>Ascomycota</taxon>
        <taxon>Pezizomycotina</taxon>
        <taxon>Pezizomycetes</taxon>
        <taxon>Pezizales</taxon>
        <taxon>Pyronemataceae</taxon>
        <taxon>Pyronema</taxon>
    </lineage>
</organism>
<proteinExistence type="predicted"/>
<dbReference type="EMBL" id="HF935513">
    <property type="protein sequence ID" value="CCX10119.1"/>
    <property type="molecule type" value="Genomic_DNA"/>
</dbReference>
<accession>U4L2J8</accession>
<reference evidence="1 2" key="1">
    <citation type="journal article" date="2013" name="PLoS Genet.">
        <title>The genome and development-dependent transcriptomes of Pyronema confluens: a window into fungal evolution.</title>
        <authorList>
            <person name="Traeger S."/>
            <person name="Altegoer F."/>
            <person name="Freitag M."/>
            <person name="Gabaldon T."/>
            <person name="Kempken F."/>
            <person name="Kumar A."/>
            <person name="Marcet-Houben M."/>
            <person name="Poggeler S."/>
            <person name="Stajich J.E."/>
            <person name="Nowrousian M."/>
        </authorList>
    </citation>
    <scope>NUCLEOTIDE SEQUENCE [LARGE SCALE GENOMIC DNA]</scope>
    <source>
        <strain evidence="2">CBS 100304</strain>
        <tissue evidence="1">Vegetative mycelium</tissue>
    </source>
</reference>
<protein>
    <submittedName>
        <fullName evidence="1">Uncharacterized protein</fullName>
    </submittedName>
</protein>
<dbReference type="Proteomes" id="UP000018144">
    <property type="component" value="Unassembled WGS sequence"/>
</dbReference>
<evidence type="ECO:0000313" key="2">
    <source>
        <dbReference type="Proteomes" id="UP000018144"/>
    </source>
</evidence>
<dbReference type="AlphaFoldDB" id="U4L2J8"/>
<evidence type="ECO:0000313" key="1">
    <source>
        <dbReference type="EMBL" id="CCX10119.1"/>
    </source>
</evidence>
<gene>
    <name evidence="1" type="ORF">PCON_09712</name>
</gene>
<sequence length="63" mass="7512">MKVSIEKPFTVPPCEMVLEANEDDIRRYIQWKLDMDDNFAENKDSDLFKKQIMDKIIETASRM</sequence>